<dbReference type="Proteomes" id="UP001603857">
    <property type="component" value="Unassembled WGS sequence"/>
</dbReference>
<dbReference type="PANTHER" id="PTHR31694">
    <property type="entry name" value="DESICCATION-LIKE PROTEIN"/>
    <property type="match status" value="1"/>
</dbReference>
<dbReference type="InterPro" id="IPR052965">
    <property type="entry name" value="Pigment-catalase-like"/>
</dbReference>
<keyword evidence="1" id="KW-0812">Transmembrane</keyword>
<feature type="transmembrane region" description="Helical" evidence="1">
    <location>
        <begin position="12"/>
        <end position="33"/>
    </location>
</feature>
<gene>
    <name evidence="2" type="ORF">Fmac_013370</name>
</gene>
<evidence type="ECO:0000313" key="3">
    <source>
        <dbReference type="Proteomes" id="UP001603857"/>
    </source>
</evidence>
<name>A0ABD1MSX9_9FABA</name>
<accession>A0ABD1MSX9</accession>
<keyword evidence="3" id="KW-1185">Reference proteome</keyword>
<reference evidence="2 3" key="1">
    <citation type="submission" date="2024-08" db="EMBL/GenBank/DDBJ databases">
        <title>Insights into the chromosomal genome structure of Flemingia macrophylla.</title>
        <authorList>
            <person name="Ding Y."/>
            <person name="Zhao Y."/>
            <person name="Bi W."/>
            <person name="Wu M."/>
            <person name="Zhao G."/>
            <person name="Gong Y."/>
            <person name="Li W."/>
            <person name="Zhang P."/>
        </authorList>
    </citation>
    <scope>NUCLEOTIDE SEQUENCE [LARGE SCALE GENOMIC DNA]</scope>
    <source>
        <strain evidence="2">DYQJB</strain>
        <tissue evidence="2">Leaf</tissue>
    </source>
</reference>
<comment type="caution">
    <text evidence="2">The sequence shown here is derived from an EMBL/GenBank/DDBJ whole genome shotgun (WGS) entry which is preliminary data.</text>
</comment>
<evidence type="ECO:0000313" key="2">
    <source>
        <dbReference type="EMBL" id="KAL2338924.1"/>
    </source>
</evidence>
<proteinExistence type="predicted"/>
<keyword evidence="1" id="KW-1133">Transmembrane helix</keyword>
<dbReference type="PROSITE" id="PS51257">
    <property type="entry name" value="PROKAR_LIPOPROTEIN"/>
    <property type="match status" value="1"/>
</dbReference>
<dbReference type="AlphaFoldDB" id="A0ABD1MSX9"/>
<protein>
    <submittedName>
        <fullName evidence="2">Uncharacterized protein</fullName>
    </submittedName>
</protein>
<evidence type="ECO:0000256" key="1">
    <source>
        <dbReference type="SAM" id="Phobius"/>
    </source>
</evidence>
<dbReference type="EMBL" id="JBGMDY010000004">
    <property type="protein sequence ID" value="KAL2338924.1"/>
    <property type="molecule type" value="Genomic_DNA"/>
</dbReference>
<organism evidence="2 3">
    <name type="scientific">Flemingia macrophylla</name>
    <dbReference type="NCBI Taxonomy" id="520843"/>
    <lineage>
        <taxon>Eukaryota</taxon>
        <taxon>Viridiplantae</taxon>
        <taxon>Streptophyta</taxon>
        <taxon>Embryophyta</taxon>
        <taxon>Tracheophyta</taxon>
        <taxon>Spermatophyta</taxon>
        <taxon>Magnoliopsida</taxon>
        <taxon>eudicotyledons</taxon>
        <taxon>Gunneridae</taxon>
        <taxon>Pentapetalae</taxon>
        <taxon>rosids</taxon>
        <taxon>fabids</taxon>
        <taxon>Fabales</taxon>
        <taxon>Fabaceae</taxon>
        <taxon>Papilionoideae</taxon>
        <taxon>50 kb inversion clade</taxon>
        <taxon>NPAAA clade</taxon>
        <taxon>indigoferoid/millettioid clade</taxon>
        <taxon>Phaseoleae</taxon>
        <taxon>Flemingia</taxon>
    </lineage>
</organism>
<sequence>MKRLEEPWSGLSINFLLACYVIPYIGLTGLLGASPTLQNETYKVSELLGDEGKENRHEISAGIEQEARISLFSSVIVAGILGVKASKASIFRAFLFERRNFVVNPYRVTMAEFTNRISDLRHRLGREGIKDEGLVVPPWEGAEGKVSVEILRIIYARVPDASTLKEQMIVFPNLALKQHKPYLPSGLDLMRWKDKWTSLNVAKRVARSVVSPTQLREWPKLCMQVSQSKSRNGHPPYLAVKTARHVTTGVAVNVARPVVTCLAILTARHGGRPTHPFRHPNCQACLADGPARLVSRVHVSQDTQLGLEWTRGASCDTDVAFSRPRLRDTQFCWHFCVSSHQPVSLHVSCCLS</sequence>
<dbReference type="PANTHER" id="PTHR31694:SF12">
    <property type="entry name" value="DESICCATION-LIKE PROTEIN"/>
    <property type="match status" value="1"/>
</dbReference>
<keyword evidence="1" id="KW-0472">Membrane</keyword>